<dbReference type="EC" id="1.1.1.133" evidence="3 6"/>
<accession>A0A553JTG8</accession>
<dbReference type="CDD" id="cd05254">
    <property type="entry name" value="dTDP_HR_like_SDR_e"/>
    <property type="match status" value="1"/>
</dbReference>
<comment type="catalytic activity">
    <reaction evidence="5 6">
        <text>dTDP-beta-L-rhamnose + NADP(+) = dTDP-4-dehydro-beta-L-rhamnose + NADPH + H(+)</text>
        <dbReference type="Rhea" id="RHEA:21796"/>
        <dbReference type="ChEBI" id="CHEBI:15378"/>
        <dbReference type="ChEBI" id="CHEBI:57510"/>
        <dbReference type="ChEBI" id="CHEBI:57783"/>
        <dbReference type="ChEBI" id="CHEBI:58349"/>
        <dbReference type="ChEBI" id="CHEBI:62830"/>
        <dbReference type="EC" id="1.1.1.133"/>
    </reaction>
</comment>
<keyword evidence="6 8" id="KW-0560">Oxidoreductase</keyword>
<proteinExistence type="inferred from homology"/>
<evidence type="ECO:0000256" key="6">
    <source>
        <dbReference type="RuleBase" id="RU364082"/>
    </source>
</evidence>
<dbReference type="EMBL" id="VKGK01000003">
    <property type="protein sequence ID" value="TRY15755.1"/>
    <property type="molecule type" value="Genomic_DNA"/>
</dbReference>
<evidence type="ECO:0000256" key="4">
    <source>
        <dbReference type="ARBA" id="ARBA00017099"/>
    </source>
</evidence>
<evidence type="ECO:0000256" key="3">
    <source>
        <dbReference type="ARBA" id="ARBA00012929"/>
    </source>
</evidence>
<dbReference type="InterPro" id="IPR036291">
    <property type="entry name" value="NAD(P)-bd_dom_sf"/>
</dbReference>
<dbReference type="Pfam" id="PF04321">
    <property type="entry name" value="RmlD_sub_bind"/>
    <property type="match status" value="1"/>
</dbReference>
<keyword evidence="6" id="KW-0521">NADP</keyword>
<protein>
    <recommendedName>
        <fullName evidence="4 6">dTDP-4-dehydrorhamnose reductase</fullName>
        <ecNumber evidence="3 6">1.1.1.133</ecNumber>
    </recommendedName>
</protein>
<dbReference type="RefSeq" id="WP_143563366.1">
    <property type="nucleotide sequence ID" value="NZ_BMPL01000003.1"/>
</dbReference>
<evidence type="ECO:0000259" key="7">
    <source>
        <dbReference type="Pfam" id="PF04321"/>
    </source>
</evidence>
<dbReference type="InterPro" id="IPR029903">
    <property type="entry name" value="RmlD-like-bd"/>
</dbReference>
<dbReference type="GO" id="GO:0019305">
    <property type="term" value="P:dTDP-rhamnose biosynthetic process"/>
    <property type="evidence" value="ECO:0007669"/>
    <property type="project" value="UniProtKB-UniPathway"/>
</dbReference>
<dbReference type="OrthoDB" id="9803892at2"/>
<feature type="domain" description="RmlD-like substrate binding" evidence="7">
    <location>
        <begin position="14"/>
        <end position="296"/>
    </location>
</feature>
<comment type="similarity">
    <text evidence="2 6">Belongs to the dTDP-4-dehydrorhamnose reductase family.</text>
</comment>
<dbReference type="PANTHER" id="PTHR10491:SF4">
    <property type="entry name" value="METHIONINE ADENOSYLTRANSFERASE 2 SUBUNIT BETA"/>
    <property type="match status" value="1"/>
</dbReference>
<dbReference type="GO" id="GO:0009243">
    <property type="term" value="P:O antigen biosynthetic process"/>
    <property type="evidence" value="ECO:0007669"/>
    <property type="project" value="UniProtKB-UniPathway"/>
</dbReference>
<dbReference type="AlphaFoldDB" id="A0A553JTG8"/>
<dbReference type="SUPFAM" id="SSF51735">
    <property type="entry name" value="NAD(P)-binding Rossmann-fold domains"/>
    <property type="match status" value="1"/>
</dbReference>
<evidence type="ECO:0000256" key="1">
    <source>
        <dbReference type="ARBA" id="ARBA00004781"/>
    </source>
</evidence>
<dbReference type="UniPathway" id="UPA00281"/>
<dbReference type="Gene3D" id="3.40.50.720">
    <property type="entry name" value="NAD(P)-binding Rossmann-like Domain"/>
    <property type="match status" value="1"/>
</dbReference>
<evidence type="ECO:0000256" key="5">
    <source>
        <dbReference type="ARBA" id="ARBA00048200"/>
    </source>
</evidence>
<dbReference type="Gene3D" id="3.90.25.10">
    <property type="entry name" value="UDP-galactose 4-epimerase, domain 1"/>
    <property type="match status" value="1"/>
</dbReference>
<sequence>MISDNVNKLADKVKVLIIGKHGQLARSLVDTAPHNIELLSLARSGINLLDLSNIEKAVARFKPNTVINASGYTDVESAESDATSAFSVNETAVENIATVTSKNNIRLIHISSDFVFDGTSKVPYSTNDKPNPLSIYGASKLAGERALTRLQPNNSSVIRTSWLYSPYGNNFVKTMLNLMSTKEHLNVVSDQIGCPTNANKLALFIWQLTTLDTIYPFYHWSDLGSTSWYEFAIEIQNIGVNLGLLTRKIPINSIKSFEYPSNVKRPKYSVLDTSNSQSILAAKDWREELAEFLKKLKER</sequence>
<dbReference type="InterPro" id="IPR005913">
    <property type="entry name" value="dTDP_dehydrorham_reduct"/>
</dbReference>
<keyword evidence="9" id="KW-1185">Reference proteome</keyword>
<reference evidence="9" key="1">
    <citation type="submission" date="2019-07" db="EMBL/GenBank/DDBJ databases">
        <title>Shewanella sp. YLB-08 draft genomic sequence.</title>
        <authorList>
            <person name="Yu L."/>
        </authorList>
    </citation>
    <scope>NUCLEOTIDE SEQUENCE [LARGE SCALE GENOMIC DNA]</scope>
    <source>
        <strain evidence="9">JCM 20706</strain>
    </source>
</reference>
<comment type="function">
    <text evidence="6">Catalyzes the reduction of dTDP-6-deoxy-L-lyxo-4-hexulose to yield dTDP-L-rhamnose.</text>
</comment>
<dbReference type="NCBIfam" id="TIGR01214">
    <property type="entry name" value="rmlD"/>
    <property type="match status" value="1"/>
</dbReference>
<comment type="cofactor">
    <cofactor evidence="6">
        <name>Mg(2+)</name>
        <dbReference type="ChEBI" id="CHEBI:18420"/>
    </cofactor>
    <text evidence="6">Binds 1 Mg(2+) ion per monomer.</text>
</comment>
<dbReference type="PANTHER" id="PTHR10491">
    <property type="entry name" value="DTDP-4-DEHYDRORHAMNOSE REDUCTASE"/>
    <property type="match status" value="1"/>
</dbReference>
<dbReference type="Proteomes" id="UP000318126">
    <property type="component" value="Unassembled WGS sequence"/>
</dbReference>
<comment type="pathway">
    <text evidence="1 6">Carbohydrate biosynthesis; dTDP-L-rhamnose biosynthesis.</text>
</comment>
<dbReference type="GO" id="GO:0008831">
    <property type="term" value="F:dTDP-4-dehydrorhamnose reductase activity"/>
    <property type="evidence" value="ECO:0007669"/>
    <property type="project" value="UniProtKB-EC"/>
</dbReference>
<comment type="caution">
    <text evidence="8">The sequence shown here is derived from an EMBL/GenBank/DDBJ whole genome shotgun (WGS) entry which is preliminary data.</text>
</comment>
<evidence type="ECO:0000313" key="8">
    <source>
        <dbReference type="EMBL" id="TRY15755.1"/>
    </source>
</evidence>
<evidence type="ECO:0000256" key="2">
    <source>
        <dbReference type="ARBA" id="ARBA00010944"/>
    </source>
</evidence>
<name>A0A553JTG8_SHEHA</name>
<evidence type="ECO:0000313" key="9">
    <source>
        <dbReference type="Proteomes" id="UP000318126"/>
    </source>
</evidence>
<dbReference type="UniPathway" id="UPA00124"/>
<gene>
    <name evidence="8" type="primary">rfbD</name>
    <name evidence="8" type="ORF">FN961_04315</name>
</gene>
<organism evidence="8 9">
    <name type="scientific">Shewanella hanedai</name>
    <name type="common">Alteromonas hanedai</name>
    <dbReference type="NCBI Taxonomy" id="25"/>
    <lineage>
        <taxon>Bacteria</taxon>
        <taxon>Pseudomonadati</taxon>
        <taxon>Pseudomonadota</taxon>
        <taxon>Gammaproteobacteria</taxon>
        <taxon>Alteromonadales</taxon>
        <taxon>Shewanellaceae</taxon>
        <taxon>Shewanella</taxon>
    </lineage>
</organism>